<dbReference type="Gene3D" id="2.120.10.30">
    <property type="entry name" value="TolB, C-terminal domain"/>
    <property type="match status" value="1"/>
</dbReference>
<organism evidence="1 2">
    <name type="scientific">Alkalitalea saponilacus</name>
    <dbReference type="NCBI Taxonomy" id="889453"/>
    <lineage>
        <taxon>Bacteria</taxon>
        <taxon>Pseudomonadati</taxon>
        <taxon>Bacteroidota</taxon>
        <taxon>Bacteroidia</taxon>
        <taxon>Marinilabiliales</taxon>
        <taxon>Marinilabiliaceae</taxon>
        <taxon>Alkalitalea</taxon>
    </lineage>
</organism>
<accession>A0A1T5GFA6</accession>
<name>A0A1T5GFA6_9BACT</name>
<dbReference type="EMBL" id="FUYV01000009">
    <property type="protein sequence ID" value="SKC07093.1"/>
    <property type="molecule type" value="Genomic_DNA"/>
</dbReference>
<dbReference type="OrthoDB" id="1040565at2"/>
<dbReference type="SUPFAM" id="SSF101908">
    <property type="entry name" value="Putative isomerase YbhE"/>
    <property type="match status" value="1"/>
</dbReference>
<reference evidence="1 2" key="1">
    <citation type="submission" date="2017-02" db="EMBL/GenBank/DDBJ databases">
        <authorList>
            <person name="Peterson S.W."/>
        </authorList>
    </citation>
    <scope>NUCLEOTIDE SEQUENCE [LARGE SCALE GENOMIC DNA]</scope>
    <source>
        <strain evidence="1 2">DSM 24412</strain>
    </source>
</reference>
<dbReference type="AlphaFoldDB" id="A0A1T5GFA6"/>
<dbReference type="InterPro" id="IPR011042">
    <property type="entry name" value="6-blade_b-propeller_TolB-like"/>
</dbReference>
<dbReference type="Proteomes" id="UP000191055">
    <property type="component" value="Unassembled WGS sequence"/>
</dbReference>
<dbReference type="Pfam" id="PF17170">
    <property type="entry name" value="DUF5128"/>
    <property type="match status" value="1"/>
</dbReference>
<keyword evidence="2" id="KW-1185">Reference proteome</keyword>
<evidence type="ECO:0008006" key="3">
    <source>
        <dbReference type="Google" id="ProtNLM"/>
    </source>
</evidence>
<dbReference type="RefSeq" id="WP_079557585.1">
    <property type="nucleotide sequence ID" value="NZ_CP021904.1"/>
</dbReference>
<dbReference type="STRING" id="889453.SAMN03080601_01841"/>
<protein>
    <recommendedName>
        <fullName evidence="3">6-bladed beta-propeller protein</fullName>
    </recommendedName>
</protein>
<sequence>MKKSIILIMPLLILGACVINQSEKQQDVPVIKLRYDETKTVKMSDFVKSNNVILLDDTDETYIGNISKIDIVDSLIVVTDISTHAVLIYNFEGKLMNSIKKHGRGPEEFLSIQSTWVNPDTKEISIYDRSQHKILFFNLNGDFVRQMRSPPYICAFAFNSDEYSYFYRSMDGFPDDNMQPSNFHLLMTSRDSLRLDMKRDFFMDNASHMPYERFCRSKNAILLLTPQEQSIYELSGMTKKLKYRVELAPNPDWENENYRSIKTYQDFRDRKNTRMGNLGGLYFMASDRYMLFTFGKRRTSDVSDQFYAIYDMEKDQVKLSFRQKINDIEGFTGFLAPFFFNDSLWITPIHQYQIDNESLKAAGEYYSIDFSKSINPILVISKLNFNE</sequence>
<dbReference type="PROSITE" id="PS51257">
    <property type="entry name" value="PROKAR_LIPOPROTEIN"/>
    <property type="match status" value="1"/>
</dbReference>
<evidence type="ECO:0000313" key="1">
    <source>
        <dbReference type="EMBL" id="SKC07093.1"/>
    </source>
</evidence>
<dbReference type="KEGG" id="asx:CDL62_01690"/>
<proteinExistence type="predicted"/>
<evidence type="ECO:0000313" key="2">
    <source>
        <dbReference type="Proteomes" id="UP000191055"/>
    </source>
</evidence>
<gene>
    <name evidence="1" type="ORF">SAMN03080601_01841</name>
</gene>